<dbReference type="RefSeq" id="WP_345704123.1">
    <property type="nucleotide sequence ID" value="NZ_BAABKV010000001.1"/>
</dbReference>
<evidence type="ECO:0000313" key="3">
    <source>
        <dbReference type="Proteomes" id="UP001596435"/>
    </source>
</evidence>
<dbReference type="EMBL" id="JBHTAJ010000015">
    <property type="protein sequence ID" value="MFC7179971.1"/>
    <property type="molecule type" value="Genomic_DNA"/>
</dbReference>
<accession>A0ABW2FRQ7</accession>
<reference evidence="3" key="1">
    <citation type="journal article" date="2019" name="Int. J. Syst. Evol. Microbiol.">
        <title>The Global Catalogue of Microorganisms (GCM) 10K type strain sequencing project: providing services to taxonomists for standard genome sequencing and annotation.</title>
        <authorList>
            <consortium name="The Broad Institute Genomics Platform"/>
            <consortium name="The Broad Institute Genome Sequencing Center for Infectious Disease"/>
            <person name="Wu L."/>
            <person name="Ma J."/>
        </authorList>
    </citation>
    <scope>NUCLEOTIDE SEQUENCE [LARGE SCALE GENOMIC DNA]</scope>
    <source>
        <strain evidence="3">CGMCC 1.12859</strain>
    </source>
</reference>
<evidence type="ECO:0000313" key="2">
    <source>
        <dbReference type="EMBL" id="MFC7179971.1"/>
    </source>
</evidence>
<organism evidence="2 3">
    <name type="scientific">Kitasatospora paranensis</name>
    <dbReference type="NCBI Taxonomy" id="258053"/>
    <lineage>
        <taxon>Bacteria</taxon>
        <taxon>Bacillati</taxon>
        <taxon>Actinomycetota</taxon>
        <taxon>Actinomycetes</taxon>
        <taxon>Kitasatosporales</taxon>
        <taxon>Streptomycetaceae</taxon>
        <taxon>Kitasatospora</taxon>
    </lineage>
</organism>
<dbReference type="Proteomes" id="UP001596435">
    <property type="component" value="Unassembled WGS sequence"/>
</dbReference>
<keyword evidence="3" id="KW-1185">Reference proteome</keyword>
<sequence length="94" mass="9943">MTTPFPDVEPRPSAKAGSGTIGRGLPLPAPGSKDQVLPQTVIPATLAQYRPCTTLANLIAFPHRGHPSALDGCRRGPSPTGPGRLRKRTPEARR</sequence>
<comment type="caution">
    <text evidence="2">The sequence shown here is derived from an EMBL/GenBank/DDBJ whole genome shotgun (WGS) entry which is preliminary data.</text>
</comment>
<name>A0ABW2FRQ7_9ACTN</name>
<feature type="region of interest" description="Disordered" evidence="1">
    <location>
        <begin position="1"/>
        <end position="33"/>
    </location>
</feature>
<protein>
    <submittedName>
        <fullName evidence="2">Uncharacterized protein</fullName>
    </submittedName>
</protein>
<evidence type="ECO:0000256" key="1">
    <source>
        <dbReference type="SAM" id="MobiDB-lite"/>
    </source>
</evidence>
<gene>
    <name evidence="2" type="ORF">ACFQMG_10420</name>
</gene>
<feature type="region of interest" description="Disordered" evidence="1">
    <location>
        <begin position="63"/>
        <end position="94"/>
    </location>
</feature>
<proteinExistence type="predicted"/>